<keyword evidence="7" id="KW-1185">Reference proteome</keyword>
<dbReference type="Ensembl" id="ENSCPBT00000026782.1">
    <property type="protein sequence ID" value="ENSCPBP00000022730.1"/>
    <property type="gene ID" value="ENSCPBG00000016236.1"/>
</dbReference>
<reference evidence="6" key="1">
    <citation type="submission" date="2025-08" db="UniProtKB">
        <authorList>
            <consortium name="Ensembl"/>
        </authorList>
    </citation>
    <scope>IDENTIFICATION</scope>
</reference>
<dbReference type="Proteomes" id="UP000694380">
    <property type="component" value="Unplaced"/>
</dbReference>
<evidence type="ECO:0000256" key="4">
    <source>
        <dbReference type="PROSITE-ProRule" id="PRU00175"/>
    </source>
</evidence>
<dbReference type="SUPFAM" id="SSF57850">
    <property type="entry name" value="RING/U-box"/>
    <property type="match status" value="1"/>
</dbReference>
<evidence type="ECO:0000313" key="6">
    <source>
        <dbReference type="Ensembl" id="ENSCPBP00000022730.1"/>
    </source>
</evidence>
<dbReference type="PROSITE" id="PS50089">
    <property type="entry name" value="ZF_RING_2"/>
    <property type="match status" value="1"/>
</dbReference>
<dbReference type="PROSITE" id="PS00518">
    <property type="entry name" value="ZF_RING_1"/>
    <property type="match status" value="1"/>
</dbReference>
<dbReference type="GeneTree" id="ENSGT00950000185453"/>
<protein>
    <recommendedName>
        <fullName evidence="5">RING-type domain-containing protein</fullName>
    </recommendedName>
</protein>
<dbReference type="InterPro" id="IPR017907">
    <property type="entry name" value="Znf_RING_CS"/>
</dbReference>
<evidence type="ECO:0000256" key="2">
    <source>
        <dbReference type="ARBA" id="ARBA00022771"/>
    </source>
</evidence>
<evidence type="ECO:0000256" key="3">
    <source>
        <dbReference type="ARBA" id="ARBA00022833"/>
    </source>
</evidence>
<dbReference type="InterPro" id="IPR001841">
    <property type="entry name" value="Znf_RING"/>
</dbReference>
<dbReference type="AlphaFoldDB" id="A0A8C3HT52"/>
<keyword evidence="1" id="KW-0479">Metal-binding</keyword>
<keyword evidence="2 4" id="KW-0863">Zinc-finger</keyword>
<organism evidence="6 7">
    <name type="scientific">Chrysemys picta bellii</name>
    <name type="common">Western painted turtle</name>
    <name type="synonym">Emys bellii</name>
    <dbReference type="NCBI Taxonomy" id="8478"/>
    <lineage>
        <taxon>Eukaryota</taxon>
        <taxon>Metazoa</taxon>
        <taxon>Chordata</taxon>
        <taxon>Craniata</taxon>
        <taxon>Vertebrata</taxon>
        <taxon>Euteleostomi</taxon>
        <taxon>Archelosauria</taxon>
        <taxon>Testudinata</taxon>
        <taxon>Testudines</taxon>
        <taxon>Cryptodira</taxon>
        <taxon>Durocryptodira</taxon>
        <taxon>Testudinoidea</taxon>
        <taxon>Emydidae</taxon>
        <taxon>Chrysemys</taxon>
    </lineage>
</organism>
<dbReference type="InterPro" id="IPR013083">
    <property type="entry name" value="Znf_RING/FYVE/PHD"/>
</dbReference>
<dbReference type="InterPro" id="IPR050143">
    <property type="entry name" value="TRIM/RBCC"/>
</dbReference>
<keyword evidence="3" id="KW-0862">Zinc</keyword>
<evidence type="ECO:0000259" key="5">
    <source>
        <dbReference type="PROSITE" id="PS50089"/>
    </source>
</evidence>
<dbReference type="OMA" id="NAICHIC"/>
<sequence length="101" mass="11096">MSLAGRELDNAICHICQEYLTDPVTIECGHNFCQGCITQRCEGVETAACPQCGEMFQKRAFRPNTLLGSIIQSIKQVALNSYCQSPALLSAKIVHSYKADI</sequence>
<dbReference type="SMART" id="SM00184">
    <property type="entry name" value="RING"/>
    <property type="match status" value="1"/>
</dbReference>
<reference evidence="6" key="2">
    <citation type="submission" date="2025-09" db="UniProtKB">
        <authorList>
            <consortium name="Ensembl"/>
        </authorList>
    </citation>
    <scope>IDENTIFICATION</scope>
</reference>
<proteinExistence type="predicted"/>
<dbReference type="GO" id="GO:0008270">
    <property type="term" value="F:zinc ion binding"/>
    <property type="evidence" value="ECO:0007669"/>
    <property type="project" value="UniProtKB-KW"/>
</dbReference>
<evidence type="ECO:0000256" key="1">
    <source>
        <dbReference type="ARBA" id="ARBA00022723"/>
    </source>
</evidence>
<feature type="domain" description="RING-type" evidence="5">
    <location>
        <begin position="13"/>
        <end position="52"/>
    </location>
</feature>
<dbReference type="Gene3D" id="3.30.40.10">
    <property type="entry name" value="Zinc/RING finger domain, C3HC4 (zinc finger)"/>
    <property type="match status" value="1"/>
</dbReference>
<name>A0A8C3HT52_CHRPI</name>
<accession>A0A8C3HT52</accession>
<dbReference type="PANTHER" id="PTHR24103">
    <property type="entry name" value="E3 UBIQUITIN-PROTEIN LIGASE TRIM"/>
    <property type="match status" value="1"/>
</dbReference>
<dbReference type="Pfam" id="PF15227">
    <property type="entry name" value="zf-C3HC4_4"/>
    <property type="match status" value="1"/>
</dbReference>
<evidence type="ECO:0000313" key="7">
    <source>
        <dbReference type="Proteomes" id="UP000694380"/>
    </source>
</evidence>